<reference evidence="3 4" key="1">
    <citation type="journal article" date="2017" name="Curr. Biol.">
        <title>Genome architecture and evolution of a unichromosomal asexual nematode.</title>
        <authorList>
            <person name="Fradin H."/>
            <person name="Zegar C."/>
            <person name="Gutwein M."/>
            <person name="Lucas J."/>
            <person name="Kovtun M."/>
            <person name="Corcoran D."/>
            <person name="Baugh L.R."/>
            <person name="Kiontke K."/>
            <person name="Gunsalus K."/>
            <person name="Fitch D.H."/>
            <person name="Piano F."/>
        </authorList>
    </citation>
    <scope>NUCLEOTIDE SEQUENCE [LARGE SCALE GENOMIC DNA]</scope>
    <source>
        <strain evidence="3">PF1309</strain>
    </source>
</reference>
<evidence type="ECO:0000313" key="3">
    <source>
        <dbReference type="EMBL" id="PAV57180.1"/>
    </source>
</evidence>
<feature type="region of interest" description="Disordered" evidence="1">
    <location>
        <begin position="307"/>
        <end position="398"/>
    </location>
</feature>
<feature type="transmembrane region" description="Helical" evidence="2">
    <location>
        <begin position="20"/>
        <end position="41"/>
    </location>
</feature>
<keyword evidence="4" id="KW-1185">Reference proteome</keyword>
<keyword evidence="2" id="KW-0472">Membrane</keyword>
<feature type="transmembrane region" description="Helical" evidence="2">
    <location>
        <begin position="145"/>
        <end position="169"/>
    </location>
</feature>
<dbReference type="OrthoDB" id="5873673at2759"/>
<evidence type="ECO:0000256" key="1">
    <source>
        <dbReference type="SAM" id="MobiDB-lite"/>
    </source>
</evidence>
<evidence type="ECO:0000256" key="2">
    <source>
        <dbReference type="SAM" id="Phobius"/>
    </source>
</evidence>
<name>A0A2A2J5W3_9BILA</name>
<feature type="compositionally biased region" description="Polar residues" evidence="1">
    <location>
        <begin position="344"/>
        <end position="365"/>
    </location>
</feature>
<evidence type="ECO:0000313" key="4">
    <source>
        <dbReference type="Proteomes" id="UP000218231"/>
    </source>
</evidence>
<feature type="compositionally biased region" description="Basic and acidic residues" evidence="1">
    <location>
        <begin position="330"/>
        <end position="341"/>
    </location>
</feature>
<keyword evidence="2" id="KW-1133">Transmembrane helix</keyword>
<gene>
    <name evidence="3" type="ORF">WR25_14074</name>
</gene>
<proteinExistence type="predicted"/>
<protein>
    <submittedName>
        <fullName evidence="3">Uncharacterized protein</fullName>
    </submittedName>
</protein>
<dbReference type="Proteomes" id="UP000218231">
    <property type="component" value="Unassembled WGS sequence"/>
</dbReference>
<keyword evidence="2" id="KW-0812">Transmembrane</keyword>
<organism evidence="3 4">
    <name type="scientific">Diploscapter pachys</name>
    <dbReference type="NCBI Taxonomy" id="2018661"/>
    <lineage>
        <taxon>Eukaryota</taxon>
        <taxon>Metazoa</taxon>
        <taxon>Ecdysozoa</taxon>
        <taxon>Nematoda</taxon>
        <taxon>Chromadorea</taxon>
        <taxon>Rhabditida</taxon>
        <taxon>Rhabditina</taxon>
        <taxon>Rhabditomorpha</taxon>
        <taxon>Rhabditoidea</taxon>
        <taxon>Rhabditidae</taxon>
        <taxon>Diploscapter</taxon>
    </lineage>
</organism>
<feature type="transmembrane region" description="Helical" evidence="2">
    <location>
        <begin position="175"/>
        <end position="201"/>
    </location>
</feature>
<dbReference type="PANTHER" id="PTHR36694:SF11">
    <property type="entry name" value="LP21121P-RELATED"/>
    <property type="match status" value="1"/>
</dbReference>
<accession>A0A2A2J5W3</accession>
<dbReference type="PANTHER" id="PTHR36694">
    <property type="entry name" value="PASIFLORA 1, ISOFORM A-RELATED"/>
    <property type="match status" value="1"/>
</dbReference>
<feature type="transmembrane region" description="Helical" evidence="2">
    <location>
        <begin position="109"/>
        <end position="138"/>
    </location>
</feature>
<dbReference type="EMBL" id="LIAE01010655">
    <property type="protein sequence ID" value="PAV57180.1"/>
    <property type="molecule type" value="Genomic_DNA"/>
</dbReference>
<dbReference type="AlphaFoldDB" id="A0A2A2J5W3"/>
<sequence>MSVNACCCLSSKDSAVAVGIWSLVFSLASLLLFGWQTAVLNHCRVVTMAQANLQVFSIAQLGIMGWQMAAIKYERDRAANTLLPNYQTYGKFDVPSYYESYWQSPEERYYTGLFVIQVLCLIGAFFNMFASAGMIYGVHIWSRRLIWPWFPCMITCILTSLAYCIMWWCGDVRDYWLAITIIEIIGVFINIYCVVVVLMYYRRLNATTDEYEGKDRMVRYKINRMGGHSSRRDLLESYDGLHRSPEVPKGGYPYKPLAQPSYIPPPSKPYPAPYSPTGVPQAPLPLPPAYGNTPYPVSPAEATMQRYDKEPKASRPATYHSSDPVASWVEDQKIRRDHIDANSEPISPSRQVHATTYPVQHSRSVPSLYDGTLVSHKDCRHNKHRSSSRHKHRSRSRNRYDDSLYYSSESDSDIDMTTIGILRSDGVIDDEALEGDIEMMRRGKVNEGGETEIAGMMKGLAGSEARGLARSWLIMAT</sequence>
<comment type="caution">
    <text evidence="3">The sequence shown here is derived from an EMBL/GenBank/DDBJ whole genome shotgun (WGS) entry which is preliminary data.</text>
</comment>
<feature type="compositionally biased region" description="Basic residues" evidence="1">
    <location>
        <begin position="378"/>
        <end position="397"/>
    </location>
</feature>